<dbReference type="InterPro" id="IPR029063">
    <property type="entry name" value="SAM-dependent_MTases_sf"/>
</dbReference>
<keyword evidence="4" id="KW-1185">Reference proteome</keyword>
<dbReference type="Gene3D" id="3.40.50.150">
    <property type="entry name" value="Vaccinia Virus protein VP39"/>
    <property type="match status" value="1"/>
</dbReference>
<dbReference type="InterPro" id="IPR002052">
    <property type="entry name" value="DNA_methylase_N6_adenine_CS"/>
</dbReference>
<dbReference type="KEGG" id="sgbi:P3F81_06670"/>
<accession>A0A9Y2AEZ7</accession>
<dbReference type="Proteomes" id="UP001243623">
    <property type="component" value="Chromosome"/>
</dbReference>
<keyword evidence="1 3" id="KW-0489">Methyltransferase</keyword>
<dbReference type="PANTHER" id="PTHR43542:SF1">
    <property type="entry name" value="METHYLTRANSFERASE"/>
    <property type="match status" value="1"/>
</dbReference>
<dbReference type="Pfam" id="PF03602">
    <property type="entry name" value="Cons_hypoth95"/>
    <property type="match status" value="1"/>
</dbReference>
<sequence>MRIITGIAKGCKLKAPKGLVTRPTADRVKESLFSIIQNQIYASNVLDIFAGSGNLGLEALSRGANKAFFVDQSLDSICVIKDNAEHTKLIERCNIYKMDVFSALSKFMNMDLRFDLVFCDPPYHKGLSEKVLVLLDDLTILSNEALVIIEHSREDKLSENLKYLNLKKQQKYGTTIISIYQYNK</sequence>
<dbReference type="InterPro" id="IPR004398">
    <property type="entry name" value="RNA_MeTrfase_RsmD"/>
</dbReference>
<gene>
    <name evidence="3" type="primary">rsmD</name>
    <name evidence="3" type="ORF">P3F81_06670</name>
</gene>
<dbReference type="PIRSF" id="PIRSF004553">
    <property type="entry name" value="CHP00095"/>
    <property type="match status" value="1"/>
</dbReference>
<dbReference type="EC" id="2.1.1.171" evidence="3"/>
<evidence type="ECO:0000313" key="3">
    <source>
        <dbReference type="EMBL" id="WIW69609.1"/>
    </source>
</evidence>
<dbReference type="PANTHER" id="PTHR43542">
    <property type="entry name" value="METHYLTRANSFERASE"/>
    <property type="match status" value="1"/>
</dbReference>
<evidence type="ECO:0000313" key="4">
    <source>
        <dbReference type="Proteomes" id="UP001243623"/>
    </source>
</evidence>
<dbReference type="CDD" id="cd02440">
    <property type="entry name" value="AdoMet_MTases"/>
    <property type="match status" value="1"/>
</dbReference>
<dbReference type="SUPFAM" id="SSF53335">
    <property type="entry name" value="S-adenosyl-L-methionine-dependent methyltransferases"/>
    <property type="match status" value="1"/>
</dbReference>
<dbReference type="GO" id="GO:0052913">
    <property type="term" value="F:16S rRNA (guanine(966)-N(2))-methyltransferase activity"/>
    <property type="evidence" value="ECO:0007669"/>
    <property type="project" value="UniProtKB-EC"/>
</dbReference>
<protein>
    <submittedName>
        <fullName evidence="3">16S rRNA (Guanine(966)-N(2))-methyltransferase RsmD</fullName>
        <ecNumber evidence="3">2.1.1.171</ecNumber>
    </submittedName>
</protein>
<keyword evidence="2 3" id="KW-0808">Transferase</keyword>
<organism evidence="3 4">
    <name type="scientific">Selenobaculum gibii</name>
    <dbReference type="NCBI Taxonomy" id="3054208"/>
    <lineage>
        <taxon>Bacteria</taxon>
        <taxon>Bacillati</taxon>
        <taxon>Bacillota</taxon>
        <taxon>Negativicutes</taxon>
        <taxon>Selenomonadales</taxon>
        <taxon>Selenomonadaceae</taxon>
        <taxon>Selenobaculum</taxon>
    </lineage>
</organism>
<evidence type="ECO:0000256" key="1">
    <source>
        <dbReference type="ARBA" id="ARBA00022603"/>
    </source>
</evidence>
<proteinExistence type="predicted"/>
<reference evidence="3" key="1">
    <citation type="submission" date="2023-03" db="EMBL/GenBank/DDBJ databases">
        <title>Selenobaculum gbiensis gen. nov. sp. nov., a new bacterium isolated from the gut microbiota of IBD patient.</title>
        <authorList>
            <person name="Yeo S."/>
            <person name="Park H."/>
            <person name="Huh C.S."/>
        </authorList>
    </citation>
    <scope>NUCLEOTIDE SEQUENCE</scope>
    <source>
        <strain evidence="3">ICN-92133</strain>
    </source>
</reference>
<dbReference type="PROSITE" id="PS00092">
    <property type="entry name" value="N6_MTASE"/>
    <property type="match status" value="1"/>
</dbReference>
<dbReference type="GO" id="GO:0003676">
    <property type="term" value="F:nucleic acid binding"/>
    <property type="evidence" value="ECO:0007669"/>
    <property type="project" value="InterPro"/>
</dbReference>
<evidence type="ECO:0000256" key="2">
    <source>
        <dbReference type="ARBA" id="ARBA00022679"/>
    </source>
</evidence>
<name>A0A9Y2AEZ7_9FIRM</name>
<dbReference type="NCBIfam" id="TIGR00095">
    <property type="entry name" value="16S rRNA (guanine(966)-N(2))-methyltransferase RsmD"/>
    <property type="match status" value="1"/>
</dbReference>
<dbReference type="EMBL" id="CP120678">
    <property type="protein sequence ID" value="WIW69609.1"/>
    <property type="molecule type" value="Genomic_DNA"/>
</dbReference>
<dbReference type="RefSeq" id="WP_147668871.1">
    <property type="nucleotide sequence ID" value="NZ_CP120678.1"/>
</dbReference>
<dbReference type="AlphaFoldDB" id="A0A9Y2AEZ7"/>